<dbReference type="AlphaFoldDB" id="A0ABD2N9D8"/>
<protein>
    <submittedName>
        <fullName evidence="2">Uncharacterized protein</fullName>
    </submittedName>
</protein>
<evidence type="ECO:0000256" key="1">
    <source>
        <dbReference type="SAM" id="Coils"/>
    </source>
</evidence>
<comment type="caution">
    <text evidence="2">The sequence shown here is derived from an EMBL/GenBank/DDBJ whole genome shotgun (WGS) entry which is preliminary data.</text>
</comment>
<dbReference type="EMBL" id="JABFTP020000083">
    <property type="protein sequence ID" value="KAL3275159.1"/>
    <property type="molecule type" value="Genomic_DNA"/>
</dbReference>
<sequence length="186" mass="21753">METRSGTAEVIFLVGNTSKKIDGNKLPSNREVLKVFFHALRREKGSTIRSSATKAIQLVEEFWQKARIPVKRTQKSIEKLESIYRNWEKIAKNETRRTPRQIEKERLFVEPLDNLFDIAHNDADKLITIEEDKQFLKAQRQKGRIGYMGSVDVSLAQKEARIELRRLEEENRHEKAVEEIDTLGKY</sequence>
<name>A0ABD2N9D8_9CUCU</name>
<reference evidence="2 3" key="1">
    <citation type="journal article" date="2021" name="BMC Biol.">
        <title>Horizontally acquired antibacterial genes associated with adaptive radiation of ladybird beetles.</title>
        <authorList>
            <person name="Li H.S."/>
            <person name="Tang X.F."/>
            <person name="Huang Y.H."/>
            <person name="Xu Z.Y."/>
            <person name="Chen M.L."/>
            <person name="Du X.Y."/>
            <person name="Qiu B.Y."/>
            <person name="Chen P.T."/>
            <person name="Zhang W."/>
            <person name="Slipinski A."/>
            <person name="Escalona H.E."/>
            <person name="Waterhouse R.M."/>
            <person name="Zwick A."/>
            <person name="Pang H."/>
        </authorList>
    </citation>
    <scope>NUCLEOTIDE SEQUENCE [LARGE SCALE GENOMIC DNA]</scope>
    <source>
        <strain evidence="2">SYSU2018</strain>
    </source>
</reference>
<gene>
    <name evidence="2" type="ORF">HHI36_019928</name>
</gene>
<accession>A0ABD2N9D8</accession>
<organism evidence="2 3">
    <name type="scientific">Cryptolaemus montrouzieri</name>
    <dbReference type="NCBI Taxonomy" id="559131"/>
    <lineage>
        <taxon>Eukaryota</taxon>
        <taxon>Metazoa</taxon>
        <taxon>Ecdysozoa</taxon>
        <taxon>Arthropoda</taxon>
        <taxon>Hexapoda</taxon>
        <taxon>Insecta</taxon>
        <taxon>Pterygota</taxon>
        <taxon>Neoptera</taxon>
        <taxon>Endopterygota</taxon>
        <taxon>Coleoptera</taxon>
        <taxon>Polyphaga</taxon>
        <taxon>Cucujiformia</taxon>
        <taxon>Coccinelloidea</taxon>
        <taxon>Coccinellidae</taxon>
        <taxon>Scymninae</taxon>
        <taxon>Scymnini</taxon>
        <taxon>Cryptolaemus</taxon>
    </lineage>
</organism>
<proteinExistence type="predicted"/>
<evidence type="ECO:0000313" key="2">
    <source>
        <dbReference type="EMBL" id="KAL3275159.1"/>
    </source>
</evidence>
<keyword evidence="3" id="KW-1185">Reference proteome</keyword>
<feature type="coiled-coil region" evidence="1">
    <location>
        <begin position="70"/>
        <end position="97"/>
    </location>
</feature>
<dbReference type="Proteomes" id="UP001516400">
    <property type="component" value="Unassembled WGS sequence"/>
</dbReference>
<evidence type="ECO:0000313" key="3">
    <source>
        <dbReference type="Proteomes" id="UP001516400"/>
    </source>
</evidence>
<keyword evidence="1" id="KW-0175">Coiled coil</keyword>